<dbReference type="GO" id="GO:0000976">
    <property type="term" value="F:transcription cis-regulatory region binding"/>
    <property type="evidence" value="ECO:0007669"/>
    <property type="project" value="TreeGrafter"/>
</dbReference>
<accession>A0A543IDX2</accession>
<feature type="DNA-binding region" description="H-T-H motif" evidence="5">
    <location>
        <begin position="39"/>
        <end position="58"/>
    </location>
</feature>
<dbReference type="Gene3D" id="1.10.10.60">
    <property type="entry name" value="Homeodomain-like"/>
    <property type="match status" value="1"/>
</dbReference>
<dbReference type="InterPro" id="IPR041490">
    <property type="entry name" value="KstR2_TetR_C"/>
</dbReference>
<evidence type="ECO:0000259" key="6">
    <source>
        <dbReference type="PROSITE" id="PS50977"/>
    </source>
</evidence>
<protein>
    <submittedName>
        <fullName evidence="7">TetR family transcriptional regulator</fullName>
    </submittedName>
</protein>
<dbReference type="RefSeq" id="WP_141968484.1">
    <property type="nucleotide sequence ID" value="NZ_VFPO01000001.1"/>
</dbReference>
<gene>
    <name evidence="7" type="ORF">FHX41_2455</name>
</gene>
<comment type="caution">
    <text evidence="7">The sequence shown here is derived from an EMBL/GenBank/DDBJ whole genome shotgun (WGS) entry which is preliminary data.</text>
</comment>
<dbReference type="Proteomes" id="UP000316706">
    <property type="component" value="Unassembled WGS sequence"/>
</dbReference>
<feature type="domain" description="HTH tetR-type" evidence="6">
    <location>
        <begin position="16"/>
        <end position="76"/>
    </location>
</feature>
<reference evidence="7 8" key="1">
    <citation type="submission" date="2019-06" db="EMBL/GenBank/DDBJ databases">
        <title>Sequencing the genomes of 1000 actinobacteria strains.</title>
        <authorList>
            <person name="Klenk H.-P."/>
        </authorList>
    </citation>
    <scope>NUCLEOTIDE SEQUENCE [LARGE SCALE GENOMIC DNA]</scope>
    <source>
        <strain evidence="7 8">DSM 45043</strain>
    </source>
</reference>
<dbReference type="PANTHER" id="PTHR30055:SF175">
    <property type="entry name" value="HTH-TYPE TRANSCRIPTIONAL REPRESSOR KSTR2"/>
    <property type="match status" value="1"/>
</dbReference>
<dbReference type="PROSITE" id="PS50977">
    <property type="entry name" value="HTH_TETR_2"/>
    <property type="match status" value="1"/>
</dbReference>
<dbReference type="Pfam" id="PF00440">
    <property type="entry name" value="TetR_N"/>
    <property type="match status" value="1"/>
</dbReference>
<name>A0A543IDX2_9ACTN</name>
<dbReference type="PRINTS" id="PR00455">
    <property type="entry name" value="HTHTETR"/>
</dbReference>
<dbReference type="InterPro" id="IPR036271">
    <property type="entry name" value="Tet_transcr_reg_TetR-rel_C_sf"/>
</dbReference>
<evidence type="ECO:0000256" key="1">
    <source>
        <dbReference type="ARBA" id="ARBA00022491"/>
    </source>
</evidence>
<dbReference type="InterPro" id="IPR009057">
    <property type="entry name" value="Homeodomain-like_sf"/>
</dbReference>
<keyword evidence="3 5" id="KW-0238">DNA-binding</keyword>
<dbReference type="EMBL" id="VFPO01000001">
    <property type="protein sequence ID" value="TQM68787.1"/>
    <property type="molecule type" value="Genomic_DNA"/>
</dbReference>
<dbReference type="OrthoDB" id="9814200at2"/>
<evidence type="ECO:0000256" key="4">
    <source>
        <dbReference type="ARBA" id="ARBA00023163"/>
    </source>
</evidence>
<dbReference type="SUPFAM" id="SSF46689">
    <property type="entry name" value="Homeodomain-like"/>
    <property type="match status" value="1"/>
</dbReference>
<evidence type="ECO:0000313" key="8">
    <source>
        <dbReference type="Proteomes" id="UP000316706"/>
    </source>
</evidence>
<keyword evidence="1" id="KW-0678">Repressor</keyword>
<dbReference type="InterPro" id="IPR050109">
    <property type="entry name" value="HTH-type_TetR-like_transc_reg"/>
</dbReference>
<proteinExistence type="predicted"/>
<sequence>MSPRRRDTEGTAAARAGRRAELLATAAEVFASRGYAATTVREVADAAGILGGSLYYHFDSKEAMADEILSTFLDDMWAAYERVLGAGLNARDTLEAIVVESFRSIDRHRPAVVIYQNESKHLATSERFRYLNESRRRFQEMWLNLLERGVREGAFRADLDAGLMYRFIRDTVWVAANWYEPGGRLSADDIAKQYLAMFLEGIQANGSQEPEPGDARTS</sequence>
<dbReference type="InterPro" id="IPR001647">
    <property type="entry name" value="HTH_TetR"/>
</dbReference>
<keyword evidence="8" id="KW-1185">Reference proteome</keyword>
<dbReference type="PANTHER" id="PTHR30055">
    <property type="entry name" value="HTH-TYPE TRANSCRIPTIONAL REGULATOR RUTR"/>
    <property type="match status" value="1"/>
</dbReference>
<dbReference type="Pfam" id="PF17932">
    <property type="entry name" value="TetR_C_24"/>
    <property type="match status" value="1"/>
</dbReference>
<dbReference type="GO" id="GO:0003700">
    <property type="term" value="F:DNA-binding transcription factor activity"/>
    <property type="evidence" value="ECO:0007669"/>
    <property type="project" value="TreeGrafter"/>
</dbReference>
<dbReference type="Gene3D" id="1.10.357.10">
    <property type="entry name" value="Tetracycline Repressor, domain 2"/>
    <property type="match status" value="1"/>
</dbReference>
<keyword evidence="4" id="KW-0804">Transcription</keyword>
<dbReference type="AlphaFoldDB" id="A0A543IDX2"/>
<evidence type="ECO:0000313" key="7">
    <source>
        <dbReference type="EMBL" id="TQM68787.1"/>
    </source>
</evidence>
<evidence type="ECO:0000256" key="2">
    <source>
        <dbReference type="ARBA" id="ARBA00023015"/>
    </source>
</evidence>
<evidence type="ECO:0000256" key="3">
    <source>
        <dbReference type="ARBA" id="ARBA00023125"/>
    </source>
</evidence>
<organism evidence="7 8">
    <name type="scientific">Actinomadura hallensis</name>
    <dbReference type="NCBI Taxonomy" id="337895"/>
    <lineage>
        <taxon>Bacteria</taxon>
        <taxon>Bacillati</taxon>
        <taxon>Actinomycetota</taxon>
        <taxon>Actinomycetes</taxon>
        <taxon>Streptosporangiales</taxon>
        <taxon>Thermomonosporaceae</taxon>
        <taxon>Actinomadura</taxon>
    </lineage>
</organism>
<dbReference type="SUPFAM" id="SSF48498">
    <property type="entry name" value="Tetracyclin repressor-like, C-terminal domain"/>
    <property type="match status" value="1"/>
</dbReference>
<keyword evidence="2" id="KW-0805">Transcription regulation</keyword>
<evidence type="ECO:0000256" key="5">
    <source>
        <dbReference type="PROSITE-ProRule" id="PRU00335"/>
    </source>
</evidence>